<keyword evidence="4" id="KW-1185">Reference proteome</keyword>
<dbReference type="InterPro" id="IPR014347">
    <property type="entry name" value="Tautomerase/MIF_sf"/>
</dbReference>
<evidence type="ECO:0000256" key="1">
    <source>
        <dbReference type="ARBA" id="ARBA00023235"/>
    </source>
</evidence>
<accession>A0ABZ0USF2</accession>
<organism evidence="3 4">
    <name type="scientific">Candidatus Trichorickettsia mobilis</name>
    <dbReference type="NCBI Taxonomy" id="1346319"/>
    <lineage>
        <taxon>Bacteria</taxon>
        <taxon>Pseudomonadati</taxon>
        <taxon>Pseudomonadota</taxon>
        <taxon>Alphaproteobacteria</taxon>
        <taxon>Rickettsiales</taxon>
        <taxon>Rickettsiaceae</taxon>
        <taxon>Rickettsieae</taxon>
        <taxon>Candidatus Trichorickettsia</taxon>
    </lineage>
</organism>
<evidence type="ECO:0000313" key="4">
    <source>
        <dbReference type="Proteomes" id="UP001326613"/>
    </source>
</evidence>
<dbReference type="Proteomes" id="UP001326613">
    <property type="component" value="Chromosome"/>
</dbReference>
<evidence type="ECO:0000259" key="2">
    <source>
        <dbReference type="Pfam" id="PF01361"/>
    </source>
</evidence>
<dbReference type="InterPro" id="IPR004370">
    <property type="entry name" value="4-OT-like_dom"/>
</dbReference>
<sequence>MPIVHIHLKHGRNNEKKRMLVEKVTNAICESVDVTAEKVQIILHDVMPENYGKSGVLGFDVNEIEKKN</sequence>
<evidence type="ECO:0000313" key="3">
    <source>
        <dbReference type="EMBL" id="WPY00741.1"/>
    </source>
</evidence>
<dbReference type="RefSeq" id="WP_323738786.1">
    <property type="nucleotide sequence ID" value="NZ_CP112932.1"/>
</dbReference>
<gene>
    <name evidence="3" type="ORF">Trichorick_00627</name>
</gene>
<dbReference type="Pfam" id="PF01361">
    <property type="entry name" value="Tautomerase"/>
    <property type="match status" value="1"/>
</dbReference>
<dbReference type="SUPFAM" id="SSF55331">
    <property type="entry name" value="Tautomerase/MIF"/>
    <property type="match status" value="1"/>
</dbReference>
<dbReference type="EMBL" id="CP112932">
    <property type="protein sequence ID" value="WPY00741.1"/>
    <property type="molecule type" value="Genomic_DNA"/>
</dbReference>
<protein>
    <submittedName>
        <fullName evidence="3">4-oxalocrotonate tautomerase family protein</fullName>
    </submittedName>
</protein>
<keyword evidence="1" id="KW-0413">Isomerase</keyword>
<dbReference type="Gene3D" id="3.30.429.10">
    <property type="entry name" value="Macrophage Migration Inhibitory Factor"/>
    <property type="match status" value="1"/>
</dbReference>
<proteinExistence type="predicted"/>
<reference evidence="3 4" key="1">
    <citation type="submission" date="2022-10" db="EMBL/GenBank/DDBJ databases">
        <title>Host association and intracellularity evolved multiple times independently in the Rickettsiales.</title>
        <authorList>
            <person name="Castelli M."/>
            <person name="Nardi T."/>
            <person name="Gammuto L."/>
            <person name="Bellinzona G."/>
            <person name="Sabaneyeva E."/>
            <person name="Potekhin A."/>
            <person name="Serra V."/>
            <person name="Petroni G."/>
            <person name="Sassera D."/>
        </authorList>
    </citation>
    <scope>NUCLEOTIDE SEQUENCE [LARGE SCALE GENOMIC DNA]</scope>
    <source>
        <strain evidence="3 4">Kr 154-4</strain>
    </source>
</reference>
<name>A0ABZ0USF2_9RICK</name>
<feature type="domain" description="4-oxalocrotonate tautomerase-like" evidence="2">
    <location>
        <begin position="2"/>
        <end position="55"/>
    </location>
</feature>